<feature type="compositionally biased region" description="Basic residues" evidence="1">
    <location>
        <begin position="43"/>
        <end position="57"/>
    </location>
</feature>
<protein>
    <submittedName>
        <fullName evidence="2">Uncharacterized protein</fullName>
    </submittedName>
</protein>
<sequence>MTAEELPGRAELRAMQRERERERRRMRDRQRRQSMSLEEREKHLARRRRNYQLRRQRTGNTGLDSQGEQTSIPSRGEQINRNEHQALISVSDLSAQHDGVLDVGFDRGQEKINLSGLISEGLEATAHTLAKSPRRIRLNHIRHLARSLNDPMSDIIGENHQIGADVKTRENAATNCKSPKSLRLSRVKRLARALNSTAKETSGQNHQNETGVEQNLLQGEIQLISNDVPKSALPDNIRGRIEQMYTDG</sequence>
<feature type="compositionally biased region" description="Basic and acidic residues" evidence="1">
    <location>
        <begin position="1"/>
        <end position="25"/>
    </location>
</feature>
<dbReference type="AlphaFoldDB" id="A0AAP0N9A1"/>
<dbReference type="Proteomes" id="UP001415857">
    <property type="component" value="Unassembled WGS sequence"/>
</dbReference>
<accession>A0AAP0N9A1</accession>
<feature type="region of interest" description="Disordered" evidence="1">
    <location>
        <begin position="1"/>
        <end position="74"/>
    </location>
</feature>
<proteinExistence type="predicted"/>
<evidence type="ECO:0000313" key="2">
    <source>
        <dbReference type="EMBL" id="KAK9267711.1"/>
    </source>
</evidence>
<name>A0AAP0N9A1_LIQFO</name>
<organism evidence="2 3">
    <name type="scientific">Liquidambar formosana</name>
    <name type="common">Formosan gum</name>
    <dbReference type="NCBI Taxonomy" id="63359"/>
    <lineage>
        <taxon>Eukaryota</taxon>
        <taxon>Viridiplantae</taxon>
        <taxon>Streptophyta</taxon>
        <taxon>Embryophyta</taxon>
        <taxon>Tracheophyta</taxon>
        <taxon>Spermatophyta</taxon>
        <taxon>Magnoliopsida</taxon>
        <taxon>eudicotyledons</taxon>
        <taxon>Gunneridae</taxon>
        <taxon>Pentapetalae</taxon>
        <taxon>Saxifragales</taxon>
        <taxon>Altingiaceae</taxon>
        <taxon>Liquidambar</taxon>
    </lineage>
</organism>
<reference evidence="2 3" key="1">
    <citation type="journal article" date="2024" name="Plant J.">
        <title>Genome sequences and population genomics reveal climatic adaptation and genomic divergence between two closely related sweetgum species.</title>
        <authorList>
            <person name="Xu W.Q."/>
            <person name="Ren C.Q."/>
            <person name="Zhang X.Y."/>
            <person name="Comes H.P."/>
            <person name="Liu X.H."/>
            <person name="Li Y.G."/>
            <person name="Kettle C.J."/>
            <person name="Jalonen R."/>
            <person name="Gaisberger H."/>
            <person name="Ma Y.Z."/>
            <person name="Qiu Y.X."/>
        </authorList>
    </citation>
    <scope>NUCLEOTIDE SEQUENCE [LARGE SCALE GENOMIC DNA]</scope>
    <source>
        <strain evidence="2">Hangzhou</strain>
    </source>
</reference>
<comment type="caution">
    <text evidence="2">The sequence shown here is derived from an EMBL/GenBank/DDBJ whole genome shotgun (WGS) entry which is preliminary data.</text>
</comment>
<feature type="compositionally biased region" description="Polar residues" evidence="1">
    <location>
        <begin position="58"/>
        <end position="74"/>
    </location>
</feature>
<keyword evidence="3" id="KW-1185">Reference proteome</keyword>
<gene>
    <name evidence="2" type="ORF">L1049_010144</name>
</gene>
<evidence type="ECO:0000256" key="1">
    <source>
        <dbReference type="SAM" id="MobiDB-lite"/>
    </source>
</evidence>
<evidence type="ECO:0000313" key="3">
    <source>
        <dbReference type="Proteomes" id="UP001415857"/>
    </source>
</evidence>
<dbReference type="EMBL" id="JBBPBK010000016">
    <property type="protein sequence ID" value="KAK9267711.1"/>
    <property type="molecule type" value="Genomic_DNA"/>
</dbReference>